<reference evidence="1 2" key="1">
    <citation type="submission" date="2018-06" db="EMBL/GenBank/DDBJ databases">
        <authorList>
            <consortium name="Pathogen Informatics"/>
            <person name="Doyle S."/>
        </authorList>
    </citation>
    <scope>NUCLEOTIDE SEQUENCE [LARGE SCALE GENOMIC DNA]</scope>
    <source>
        <strain evidence="1 2">NCTC13337</strain>
    </source>
</reference>
<protein>
    <submittedName>
        <fullName evidence="1">Uncharacterized protein</fullName>
    </submittedName>
</protein>
<proteinExistence type="predicted"/>
<dbReference type="AlphaFoldDB" id="A0A380MZ18"/>
<keyword evidence="2" id="KW-1185">Reference proteome</keyword>
<name>A0A380MZ18_9GAMM</name>
<gene>
    <name evidence="1" type="ORF">NCTC13337_02624</name>
</gene>
<sequence length="69" mass="8483">MGIINKKLQTVIIQKKCQYLAKNFQTFPHFSSKQLFIKLIIIFLSVKNSYYYQHNNKIINNYIYFYLRR</sequence>
<evidence type="ECO:0000313" key="1">
    <source>
        <dbReference type="EMBL" id="SUO97799.1"/>
    </source>
</evidence>
<accession>A0A380MZ18</accession>
<dbReference type="EMBL" id="UHIC01000001">
    <property type="protein sequence ID" value="SUO97799.1"/>
    <property type="molecule type" value="Genomic_DNA"/>
</dbReference>
<evidence type="ECO:0000313" key="2">
    <source>
        <dbReference type="Proteomes" id="UP000254601"/>
    </source>
</evidence>
<organism evidence="1 2">
    <name type="scientific">Suttonella ornithocola</name>
    <dbReference type="NCBI Taxonomy" id="279832"/>
    <lineage>
        <taxon>Bacteria</taxon>
        <taxon>Pseudomonadati</taxon>
        <taxon>Pseudomonadota</taxon>
        <taxon>Gammaproteobacteria</taxon>
        <taxon>Cardiobacteriales</taxon>
        <taxon>Cardiobacteriaceae</taxon>
        <taxon>Suttonella</taxon>
    </lineage>
</organism>
<dbReference type="Proteomes" id="UP000254601">
    <property type="component" value="Unassembled WGS sequence"/>
</dbReference>